<comment type="caution">
    <text evidence="1">The sequence shown here is derived from an EMBL/GenBank/DDBJ whole genome shotgun (WGS) entry which is preliminary data.</text>
</comment>
<dbReference type="AlphaFoldDB" id="A0A7K3VKS4"/>
<evidence type="ECO:0000313" key="1">
    <source>
        <dbReference type="EMBL" id="NEK17454.1"/>
    </source>
</evidence>
<proteinExistence type="predicted"/>
<accession>A0A7K3VKS4</accession>
<gene>
    <name evidence="1" type="ORF">GR257_21735</name>
</gene>
<reference evidence="1 2" key="1">
    <citation type="submission" date="2019-12" db="EMBL/GenBank/DDBJ databases">
        <title>Rhizobium genotypes associated with high levels of biological nitrogen fixation by grain legumes in a temperate-maritime cropping system.</title>
        <authorList>
            <person name="Maluk M."/>
            <person name="Francesc Ferrando Molina F."/>
            <person name="Lopez Del Egido L."/>
            <person name="Lafos M."/>
            <person name="Langarica-Fuentes A."/>
            <person name="Gebre Yohannes G."/>
            <person name="Young M.W."/>
            <person name="Martin P."/>
            <person name="Gantlett R."/>
            <person name="Kenicer G."/>
            <person name="Hawes C."/>
            <person name="Begg G.S."/>
            <person name="Quilliam R.S."/>
            <person name="Squire G.R."/>
            <person name="Poole P.S."/>
            <person name="Young P.W."/>
            <person name="Iannetta P.M."/>
            <person name="James E.K."/>
        </authorList>
    </citation>
    <scope>NUCLEOTIDE SEQUENCE [LARGE SCALE GENOMIC DNA]</scope>
    <source>
        <strain evidence="1 2">JHI54</strain>
    </source>
</reference>
<sequence length="220" mass="24866">MDTETRFSYRDLMLLASSPSDEIRFRWLFATSHLDRRQIIEDAVDSISAEFAETPQHRKDRSEDGLTIDVVTSLKHMGFQATHDEDIGGHCDIVVRGKGNFLWLAEAKIHKAYDWLAKGYQQITTRYSTGMPGQDAGALVIYCKAENVKGIMDKWREHFAGVFPDAKVADCATSPLSFVSTSTHPRSGLPFRIRHIPISVWHEPKEGESRKKKAATIEDT</sequence>
<evidence type="ECO:0000313" key="2">
    <source>
        <dbReference type="Proteomes" id="UP000471705"/>
    </source>
</evidence>
<organism evidence="1 2">
    <name type="scientific">Rhizobium leguminosarum</name>
    <dbReference type="NCBI Taxonomy" id="384"/>
    <lineage>
        <taxon>Bacteria</taxon>
        <taxon>Pseudomonadati</taxon>
        <taxon>Pseudomonadota</taxon>
        <taxon>Alphaproteobacteria</taxon>
        <taxon>Hyphomicrobiales</taxon>
        <taxon>Rhizobiaceae</taxon>
        <taxon>Rhizobium/Agrobacterium group</taxon>
        <taxon>Rhizobium</taxon>
    </lineage>
</organism>
<evidence type="ECO:0008006" key="3">
    <source>
        <dbReference type="Google" id="ProtNLM"/>
    </source>
</evidence>
<dbReference type="Proteomes" id="UP000471705">
    <property type="component" value="Unassembled WGS sequence"/>
</dbReference>
<name>A0A7K3VKS4_RHILE</name>
<dbReference type="RefSeq" id="WP_164048065.1">
    <property type="nucleotide sequence ID" value="NZ_WUFV01000013.1"/>
</dbReference>
<dbReference type="EMBL" id="WUFV01000013">
    <property type="protein sequence ID" value="NEK17454.1"/>
    <property type="molecule type" value="Genomic_DNA"/>
</dbReference>
<protein>
    <recommendedName>
        <fullName evidence="3">Restriction endonuclease</fullName>
    </recommendedName>
</protein>